<dbReference type="GO" id="GO:0043709">
    <property type="term" value="P:cell adhesion involved in single-species biofilm formation"/>
    <property type="evidence" value="ECO:0007669"/>
    <property type="project" value="TreeGrafter"/>
</dbReference>
<proteinExistence type="predicted"/>
<dbReference type="SUPFAM" id="SSF49401">
    <property type="entry name" value="Bacterial adhesins"/>
    <property type="match status" value="1"/>
</dbReference>
<dbReference type="PANTHER" id="PTHR33420:SF26">
    <property type="entry name" value="FIMBRIAL SUBUNIT"/>
    <property type="match status" value="1"/>
</dbReference>
<evidence type="ECO:0000313" key="4">
    <source>
        <dbReference type="Proteomes" id="UP000255129"/>
    </source>
</evidence>
<gene>
    <name evidence="3" type="primary">smfA_3</name>
    <name evidence="3" type="ORF">NCTC12026_03168</name>
</gene>
<dbReference type="Gene3D" id="2.60.40.1090">
    <property type="entry name" value="Fimbrial-type adhesion domain"/>
    <property type="match status" value="1"/>
</dbReference>
<dbReference type="GeneID" id="93422356"/>
<sequence>MKFNKTIMAIAATSLISFSAFSAPVNHGNGKVTFTGSIISAPCSIDPASLDQTVDLGQIADVVLKNGETSDGQSSPVMFDIKLIDCTVETGDTVNVTFSGAAAENNGNPLLAITGTAGGAGIQIVDSNNAPIVLNEKTKSTHKLQGVTNTLQFAAYIKGLGTLKGASDPVEIIPGEFQAVTDFILTYN</sequence>
<dbReference type="PANTHER" id="PTHR33420">
    <property type="entry name" value="FIMBRIAL SUBUNIT ELFA-RELATED"/>
    <property type="match status" value="1"/>
</dbReference>
<protein>
    <submittedName>
        <fullName evidence="3">Fimbria A protein</fullName>
    </submittedName>
</protein>
<evidence type="ECO:0000256" key="1">
    <source>
        <dbReference type="SAM" id="SignalP"/>
    </source>
</evidence>
<keyword evidence="1" id="KW-0732">Signal</keyword>
<feature type="chain" id="PRO_5016987630" evidence="1">
    <location>
        <begin position="23"/>
        <end position="188"/>
    </location>
</feature>
<dbReference type="GO" id="GO:0009289">
    <property type="term" value="C:pilus"/>
    <property type="evidence" value="ECO:0007669"/>
    <property type="project" value="InterPro"/>
</dbReference>
<dbReference type="EMBL" id="UGUA01000002">
    <property type="protein sequence ID" value="SUC36729.1"/>
    <property type="molecule type" value="Genomic_DNA"/>
</dbReference>
<dbReference type="OrthoDB" id="6522787at2"/>
<feature type="signal peptide" evidence="1">
    <location>
        <begin position="1"/>
        <end position="22"/>
    </location>
</feature>
<evidence type="ECO:0000259" key="2">
    <source>
        <dbReference type="Pfam" id="PF00419"/>
    </source>
</evidence>
<feature type="domain" description="Fimbrial-type adhesion" evidence="2">
    <location>
        <begin position="33"/>
        <end position="187"/>
    </location>
</feature>
<dbReference type="RefSeq" id="WP_006814164.1">
    <property type="nucleotide sequence ID" value="NZ_AP018946.1"/>
</dbReference>
<dbReference type="Pfam" id="PF00419">
    <property type="entry name" value="Fimbrial"/>
    <property type="match status" value="1"/>
</dbReference>
<dbReference type="AlphaFoldDB" id="A0A379G6Q8"/>
<reference evidence="3 4" key="1">
    <citation type="submission" date="2018-06" db="EMBL/GenBank/DDBJ databases">
        <authorList>
            <consortium name="Pathogen Informatics"/>
            <person name="Doyle S."/>
        </authorList>
    </citation>
    <scope>NUCLEOTIDE SEQUENCE [LARGE SCALE GENOMIC DNA]</scope>
    <source>
        <strain evidence="3 4">NCTC12026</strain>
    </source>
</reference>
<organism evidence="3 4">
    <name type="scientific">Providencia rustigianii</name>
    <dbReference type="NCBI Taxonomy" id="158850"/>
    <lineage>
        <taxon>Bacteria</taxon>
        <taxon>Pseudomonadati</taxon>
        <taxon>Pseudomonadota</taxon>
        <taxon>Gammaproteobacteria</taxon>
        <taxon>Enterobacterales</taxon>
        <taxon>Morganellaceae</taxon>
        <taxon>Providencia</taxon>
    </lineage>
</organism>
<accession>A0A379G6Q8</accession>
<evidence type="ECO:0000313" key="3">
    <source>
        <dbReference type="EMBL" id="SUC36729.1"/>
    </source>
</evidence>
<dbReference type="Proteomes" id="UP000255129">
    <property type="component" value="Unassembled WGS sequence"/>
</dbReference>
<name>A0A379G6Q8_9GAMM</name>
<dbReference type="InterPro" id="IPR000259">
    <property type="entry name" value="Adhesion_dom_fimbrial"/>
</dbReference>
<dbReference type="InterPro" id="IPR036937">
    <property type="entry name" value="Adhesion_dom_fimbrial_sf"/>
</dbReference>
<dbReference type="InterPro" id="IPR008966">
    <property type="entry name" value="Adhesion_dom_sf"/>
</dbReference>
<dbReference type="InterPro" id="IPR050263">
    <property type="entry name" value="Bact_Fimbrial_Adh_Pro"/>
</dbReference>